<reference evidence="1 2" key="1">
    <citation type="journal article" date="2010" name="J. Bacteriol.">
        <title>Genome sequences of Pelagibaca bermudensis HTCC2601T and Maritimibacter alkaliphilus HTCC2654T, the type strains of two marine Roseobacter genera.</title>
        <authorList>
            <person name="Thrash J.C."/>
            <person name="Cho J.C."/>
            <person name="Ferriera S."/>
            <person name="Johnson J."/>
            <person name="Vergin K.L."/>
            <person name="Giovannoni S.J."/>
        </authorList>
    </citation>
    <scope>NUCLEOTIDE SEQUENCE [LARGE SCALE GENOMIC DNA]</scope>
    <source>
        <strain evidence="1 2">HTCC2654</strain>
    </source>
</reference>
<dbReference type="AlphaFoldDB" id="A3VA12"/>
<proteinExistence type="predicted"/>
<dbReference type="Proteomes" id="UP000002931">
    <property type="component" value="Unassembled WGS sequence"/>
</dbReference>
<evidence type="ECO:0000313" key="2">
    <source>
        <dbReference type="Proteomes" id="UP000002931"/>
    </source>
</evidence>
<comment type="caution">
    <text evidence="1">The sequence shown here is derived from an EMBL/GenBank/DDBJ whole genome shotgun (WGS) entry which is preliminary data.</text>
</comment>
<keyword evidence="2" id="KW-1185">Reference proteome</keyword>
<dbReference type="STRING" id="314271.RB2654_19258"/>
<name>A3VA12_9RHOB</name>
<dbReference type="HOGENOM" id="CLU_3329829_0_0_5"/>
<sequence>MSKQRWIKSIVETAKTEKIDLPFHRGNRKQVRLRAKAA</sequence>
<evidence type="ECO:0000313" key="1">
    <source>
        <dbReference type="EMBL" id="EAQ14753.1"/>
    </source>
</evidence>
<gene>
    <name evidence="1" type="ORF">RB2654_19258</name>
</gene>
<protein>
    <submittedName>
        <fullName evidence="1">Uncharacterized protein</fullName>
    </submittedName>
</protein>
<organism evidence="1 2">
    <name type="scientific">Maritimibacter alkaliphilus HTCC2654</name>
    <dbReference type="NCBI Taxonomy" id="314271"/>
    <lineage>
        <taxon>Bacteria</taxon>
        <taxon>Pseudomonadati</taxon>
        <taxon>Pseudomonadota</taxon>
        <taxon>Alphaproteobacteria</taxon>
        <taxon>Rhodobacterales</taxon>
        <taxon>Roseobacteraceae</taxon>
        <taxon>Maritimibacter</taxon>
    </lineage>
</organism>
<dbReference type="EMBL" id="AAMT01000001">
    <property type="protein sequence ID" value="EAQ14753.1"/>
    <property type="molecule type" value="Genomic_DNA"/>
</dbReference>
<accession>A3VA12</accession>